<evidence type="ECO:0000313" key="4">
    <source>
        <dbReference type="EMBL" id="SDC41844.1"/>
    </source>
</evidence>
<dbReference type="GO" id="GO:0000287">
    <property type="term" value="F:magnesium ion binding"/>
    <property type="evidence" value="ECO:0007669"/>
    <property type="project" value="InterPro"/>
</dbReference>
<accession>A0A1G6LF58</accession>
<organism evidence="4 7">
    <name type="scientific">Halanaerobium congolense</name>
    <dbReference type="NCBI Taxonomy" id="54121"/>
    <lineage>
        <taxon>Bacteria</taxon>
        <taxon>Bacillati</taxon>
        <taxon>Bacillota</taxon>
        <taxon>Clostridia</taxon>
        <taxon>Halanaerobiales</taxon>
        <taxon>Halanaerobiaceae</taxon>
        <taxon>Halanaerobium</taxon>
    </lineage>
</organism>
<proteinExistence type="inferred from homology"/>
<evidence type="ECO:0000313" key="6">
    <source>
        <dbReference type="Proteomes" id="UP000295758"/>
    </source>
</evidence>
<dbReference type="GO" id="GO:0004449">
    <property type="term" value="F:isocitrate dehydrogenase (NAD+) activity"/>
    <property type="evidence" value="ECO:0007669"/>
    <property type="project" value="TreeGrafter"/>
</dbReference>
<dbReference type="PROSITE" id="PS00470">
    <property type="entry name" value="IDH_IMDH"/>
    <property type="match status" value="1"/>
</dbReference>
<dbReference type="RefSeq" id="WP_133618230.1">
    <property type="nucleotide sequence ID" value="NZ_FMYT01000006.1"/>
</dbReference>
<evidence type="ECO:0000256" key="2">
    <source>
        <dbReference type="ARBA" id="ARBA00023002"/>
    </source>
</evidence>
<dbReference type="GO" id="GO:0051287">
    <property type="term" value="F:NAD binding"/>
    <property type="evidence" value="ECO:0007669"/>
    <property type="project" value="InterPro"/>
</dbReference>
<dbReference type="Pfam" id="PF00180">
    <property type="entry name" value="Iso_dh"/>
    <property type="match status" value="1"/>
</dbReference>
<dbReference type="EMBL" id="FMYT01000006">
    <property type="protein sequence ID" value="SDC41844.1"/>
    <property type="molecule type" value="Genomic_DNA"/>
</dbReference>
<feature type="domain" description="Isopropylmalate dehydrogenase-like" evidence="3">
    <location>
        <begin position="3"/>
        <end position="331"/>
    </location>
</feature>
<dbReference type="Proteomes" id="UP000324896">
    <property type="component" value="Unassembled WGS sequence"/>
</dbReference>
<dbReference type="InterPro" id="IPR024084">
    <property type="entry name" value="IsoPropMal-DH-like_dom"/>
</dbReference>
<dbReference type="InterPro" id="IPR019818">
    <property type="entry name" value="IsoCit/isopropylmalate_DH_CS"/>
</dbReference>
<evidence type="ECO:0000259" key="3">
    <source>
        <dbReference type="SMART" id="SM01329"/>
    </source>
</evidence>
<dbReference type="GO" id="GO:0006099">
    <property type="term" value="P:tricarboxylic acid cycle"/>
    <property type="evidence" value="ECO:0007669"/>
    <property type="project" value="TreeGrafter"/>
</dbReference>
<dbReference type="Proteomes" id="UP000295758">
    <property type="component" value="Unassembled WGS sequence"/>
</dbReference>
<keyword evidence="2" id="KW-0560">Oxidoreductase</keyword>
<dbReference type="Gene3D" id="3.40.718.10">
    <property type="entry name" value="Isopropylmalate Dehydrogenase"/>
    <property type="match status" value="1"/>
</dbReference>
<dbReference type="AlphaFoldDB" id="A0A1G6LF58"/>
<dbReference type="GO" id="GO:0006102">
    <property type="term" value="P:isocitrate metabolic process"/>
    <property type="evidence" value="ECO:0007669"/>
    <property type="project" value="TreeGrafter"/>
</dbReference>
<dbReference type="FunFam" id="3.40.718.10:FF:000014">
    <property type="entry name" value="Isocitrate dehydrogenase (NAD(+))"/>
    <property type="match status" value="1"/>
</dbReference>
<reference evidence="5 6" key="2">
    <citation type="submission" date="2019-03" db="EMBL/GenBank/DDBJ databases">
        <title>Deep subsurface shale carbon reservoir microbial communities from Ohio and West Virginia, USA.</title>
        <authorList>
            <person name="Wrighton K."/>
        </authorList>
    </citation>
    <scope>NUCLEOTIDE SEQUENCE [LARGE SCALE GENOMIC DNA]</scope>
    <source>
        <strain evidence="5 6">UTICA-S4D12</strain>
    </source>
</reference>
<reference evidence="4 7" key="1">
    <citation type="submission" date="2016-10" db="EMBL/GenBank/DDBJ databases">
        <authorList>
            <person name="Varghese N."/>
            <person name="Submissions S."/>
        </authorList>
    </citation>
    <scope>NUCLEOTIDE SEQUENCE [LARGE SCALE GENOMIC DNA]</scope>
    <source>
        <strain evidence="4 7">WG10</strain>
    </source>
</reference>
<dbReference type="PANTHER" id="PTHR11835:SF34">
    <property type="entry name" value="ISOCITRATE DEHYDROGENASE [NAD] SUBUNIT ALPHA, MITOCHONDRIAL"/>
    <property type="match status" value="1"/>
</dbReference>
<gene>
    <name evidence="5" type="ORF">BY453_11431</name>
    <name evidence="4" type="ORF">SAMN04488597_10635</name>
</gene>
<evidence type="ECO:0000313" key="5">
    <source>
        <dbReference type="EMBL" id="TDS30688.1"/>
    </source>
</evidence>
<evidence type="ECO:0000256" key="1">
    <source>
        <dbReference type="ARBA" id="ARBA00007769"/>
    </source>
</evidence>
<dbReference type="EMBL" id="SOAA01000014">
    <property type="protein sequence ID" value="TDS30688.1"/>
    <property type="molecule type" value="Genomic_DNA"/>
</dbReference>
<name>A0A1G6LF58_9FIRM</name>
<dbReference type="SMART" id="SM01329">
    <property type="entry name" value="Iso_dh"/>
    <property type="match status" value="1"/>
</dbReference>
<comment type="similarity">
    <text evidence="1">Belongs to the isocitrate and isopropylmalate dehydrogenases family.</text>
</comment>
<evidence type="ECO:0000313" key="7">
    <source>
        <dbReference type="Proteomes" id="UP000324896"/>
    </source>
</evidence>
<dbReference type="PANTHER" id="PTHR11835">
    <property type="entry name" value="DECARBOXYLATING DEHYDROGENASES-ISOCITRATE, ISOPROPYLMALATE, TARTRATE"/>
    <property type="match status" value="1"/>
</dbReference>
<protein>
    <submittedName>
        <fullName evidence="4">Isocitrate dehydrogenase (NAD+)</fullName>
    </submittedName>
</protein>
<sequence length="335" mass="36411">MHNVTMIAGDGIGPEISEAVAKIIEAAGVKIKWEKVEAGAGVMDKYGTPLPEKVFESIRKNKVALKGPITTPVGSGFRSVNVAIRKELNLYANVRPLKVHAKNFAKDENIDMVVFRENTEGLYVGIEHYVGDEAAESIKIITRKASRKITERAFEYAVREDRKKVTAVHKANILKFSDGLFLEEARKVAEKYQKTNPEIKFDDKIVDNMCMQMVQYPEQYDVLVMPNLYGDIVSDLGAGLIGGLGLAPGMNLGDEIAVFEAVHGSAPDIAGQNKANPIALLFSSVLMLRHLGETEAADRIENAAALVLNKGEVLTEDLGGSASTDQITGAIISEL</sequence>
<dbReference type="SUPFAM" id="SSF53659">
    <property type="entry name" value="Isocitrate/Isopropylmalate dehydrogenase-like"/>
    <property type="match status" value="1"/>
</dbReference>